<reference evidence="1 2" key="1">
    <citation type="submission" date="2014-03" db="EMBL/GenBank/DDBJ databases">
        <title>The genomes of two eusocial bee gut symbionts.</title>
        <authorList>
            <person name="Kwong W.K."/>
            <person name="Engel P."/>
            <person name="Koch H."/>
            <person name="Moran N.A."/>
        </authorList>
    </citation>
    <scope>NUCLEOTIDE SEQUENCE [LARGE SCALE GENOMIC DNA]</scope>
    <source>
        <strain evidence="2">wkB29</strain>
    </source>
</reference>
<dbReference type="Proteomes" id="UP000027170">
    <property type="component" value="Unassembled WGS sequence"/>
</dbReference>
<dbReference type="EMBL" id="JFZV01000002">
    <property type="protein sequence ID" value="KDN15490.1"/>
    <property type="molecule type" value="Genomic_DNA"/>
</dbReference>
<dbReference type="AlphaFoldDB" id="A0A836Z6B7"/>
<organism evidence="1 2">
    <name type="scientific">Snodgrassella communis</name>
    <dbReference type="NCBI Taxonomy" id="2946699"/>
    <lineage>
        <taxon>Bacteria</taxon>
        <taxon>Pseudomonadati</taxon>
        <taxon>Pseudomonadota</taxon>
        <taxon>Betaproteobacteria</taxon>
        <taxon>Neisseriales</taxon>
        <taxon>Neisseriaceae</taxon>
        <taxon>Snodgrassella</taxon>
    </lineage>
</organism>
<keyword evidence="2" id="KW-1185">Reference proteome</keyword>
<gene>
    <name evidence="1" type="ORF">SALWKB29_0594</name>
</gene>
<accession>A0A836Z6B7</accession>
<protein>
    <submittedName>
        <fullName evidence="1">Uncharacterized protein</fullName>
    </submittedName>
</protein>
<evidence type="ECO:0000313" key="2">
    <source>
        <dbReference type="Proteomes" id="UP000027170"/>
    </source>
</evidence>
<comment type="caution">
    <text evidence="1">The sequence shown here is derived from an EMBL/GenBank/DDBJ whole genome shotgun (WGS) entry which is preliminary data.</text>
</comment>
<evidence type="ECO:0000313" key="1">
    <source>
        <dbReference type="EMBL" id="KDN15490.1"/>
    </source>
</evidence>
<sequence length="39" mass="4620">MIKLRSIAFIALNKHTRITITPLMCGQQHQHTDKLFRRT</sequence>
<proteinExistence type="predicted"/>
<name>A0A836Z6B7_9NEIS</name>